<evidence type="ECO:0000313" key="1">
    <source>
        <dbReference type="EMBL" id="KPZ17611.1"/>
    </source>
</evidence>
<protein>
    <recommendedName>
        <fullName evidence="3">Glycosaminoglycan attachment site</fullName>
    </recommendedName>
</protein>
<name>A0A0Q0DGE5_PSEA0</name>
<gene>
    <name evidence="1" type="ORF">ALO41_05309</name>
</gene>
<proteinExistence type="predicted"/>
<dbReference type="PATRIC" id="fig|251720.4.peg.4343"/>
<accession>A0A0Q0DGE5</accession>
<comment type="caution">
    <text evidence="1">The sequence shown here is derived from an EMBL/GenBank/DDBJ whole genome shotgun (WGS) entry which is preliminary data.</text>
</comment>
<evidence type="ECO:0008006" key="3">
    <source>
        <dbReference type="Google" id="ProtNLM"/>
    </source>
</evidence>
<dbReference type="Proteomes" id="UP000050266">
    <property type="component" value="Unassembled WGS sequence"/>
</dbReference>
<dbReference type="AlphaFoldDB" id="A0A0Q0DGE5"/>
<dbReference type="EMBL" id="LJRQ01000048">
    <property type="protein sequence ID" value="KPZ17611.1"/>
    <property type="molecule type" value="Genomic_DNA"/>
</dbReference>
<organism evidence="1 2">
    <name type="scientific">Pseudomonas amygdali pv. ulmi</name>
    <dbReference type="NCBI Taxonomy" id="251720"/>
    <lineage>
        <taxon>Bacteria</taxon>
        <taxon>Pseudomonadati</taxon>
        <taxon>Pseudomonadota</taxon>
        <taxon>Gammaproteobacteria</taxon>
        <taxon>Pseudomonadales</taxon>
        <taxon>Pseudomonadaceae</taxon>
        <taxon>Pseudomonas</taxon>
        <taxon>Pseudomonas amygdali</taxon>
    </lineage>
</organism>
<reference evidence="1 2" key="1">
    <citation type="submission" date="2015-09" db="EMBL/GenBank/DDBJ databases">
        <title>Genome announcement of multiple Pseudomonas syringae strains.</title>
        <authorList>
            <person name="Thakur S."/>
            <person name="Wang P.W."/>
            <person name="Gong Y."/>
            <person name="Weir B.S."/>
            <person name="Guttman D.S."/>
        </authorList>
    </citation>
    <scope>NUCLEOTIDE SEQUENCE [LARGE SCALE GENOMIC DNA]</scope>
    <source>
        <strain evidence="1 2">ICMP3962</strain>
    </source>
</reference>
<evidence type="ECO:0000313" key="2">
    <source>
        <dbReference type="Proteomes" id="UP000050266"/>
    </source>
</evidence>
<sequence length="416" mass="46482">MALCLPWLRSTLDAGHRARICPGSKRVQHQRERRFRVGTVLATSIRSRTTSNSFSYTAAHSILKLSLRRAARMPIDLFSPQVATAAQHPIFKMMSEEIYGPERAVLSQWAEGFEDRDRKFVKELQTTFESSFWELYLFAALKEWGLPTDPRHHAPDFVVEGEVPFCLEATIANPTAGGQPAYGFSMAHPPKDFTDFNIESTLRICNSFDAKVRKYRSSYSKLGHVQDKPFVIGIASFDRPHAHFAAGRPIMAALYGLYHDEAATRPGDTHVASYNVTAAPKNAKTDIEVGLFCDDTYADVSAVVYSSLATWGKLRALADNPDALSAYCTLYPNPGNLLPIMRSAMKKDYSEHLMDGLYVLHNPFARHPLPSGLLSHPRLCEVNVAADGELIMTAPDDFLLLRMIKTMKVTDVPEQE</sequence>